<dbReference type="AlphaFoldDB" id="A0A073JQY4"/>
<accession>A0A073JQY4</accession>
<dbReference type="Proteomes" id="UP000027731">
    <property type="component" value="Unassembled WGS sequence"/>
</dbReference>
<protein>
    <submittedName>
        <fullName evidence="1">Uncharacterized protein</fullName>
    </submittedName>
</protein>
<dbReference type="EMBL" id="JOSX01000010">
    <property type="protein sequence ID" value="KEK16119.1"/>
    <property type="molecule type" value="Genomic_DNA"/>
</dbReference>
<proteinExistence type="predicted"/>
<gene>
    <name evidence="1" type="ORF">LR3_08660</name>
</gene>
<organism evidence="1 2">
    <name type="scientific">Limosilactobacillus reuteri</name>
    <name type="common">Lactobacillus reuteri</name>
    <dbReference type="NCBI Taxonomy" id="1598"/>
    <lineage>
        <taxon>Bacteria</taxon>
        <taxon>Bacillati</taxon>
        <taxon>Bacillota</taxon>
        <taxon>Bacilli</taxon>
        <taxon>Lactobacillales</taxon>
        <taxon>Lactobacillaceae</taxon>
        <taxon>Limosilactobacillus</taxon>
    </lineage>
</organism>
<dbReference type="PATRIC" id="fig|1598.90.peg.531"/>
<evidence type="ECO:0000313" key="2">
    <source>
        <dbReference type="Proteomes" id="UP000027731"/>
    </source>
</evidence>
<name>A0A073JQY4_LIMRT</name>
<sequence>MKLNRKPVYFYYKGIQIIPTNQWEVDGDSGTVQFIDAINVRTGREMTGLPAKKIVVSKIHVLPNKEEVNGKIS</sequence>
<evidence type="ECO:0000313" key="1">
    <source>
        <dbReference type="EMBL" id="KEK16119.1"/>
    </source>
</evidence>
<reference evidence="1 2" key="1">
    <citation type="submission" date="2014-06" db="EMBL/GenBank/DDBJ databases">
        <title>Genetic determinant of reutericyclin biosynthesis of Lactobacillus reuteri.</title>
        <authorList>
            <person name="Lin X."/>
            <person name="Duar R."/>
            <person name="Walter J."/>
            <person name="Gaenzle M."/>
        </authorList>
    </citation>
    <scope>NUCLEOTIDE SEQUENCE [LARGE SCALE GENOMIC DNA]</scope>
    <source>
        <strain evidence="1 2">LTH2584</strain>
    </source>
</reference>
<comment type="caution">
    <text evidence="1">The sequence shown here is derived from an EMBL/GenBank/DDBJ whole genome shotgun (WGS) entry which is preliminary data.</text>
</comment>